<sequence length="82" mass="9202">MSILTAFVETAMHEARYKMLEDGTFFGEIPSCPGVWANEKTLEVCRDVLREVLEEWLILKLRDGDFIPTIGGIDLNTIAAEA</sequence>
<evidence type="ECO:0000313" key="2">
    <source>
        <dbReference type="Proteomes" id="UP000199266"/>
    </source>
</evidence>
<dbReference type="Gene3D" id="3.30.160.250">
    <property type="match status" value="1"/>
</dbReference>
<dbReference type="SUPFAM" id="SSF143100">
    <property type="entry name" value="TTHA1013/TTHA0281-like"/>
    <property type="match status" value="1"/>
</dbReference>
<name>A0A1H3FH57_9BACT</name>
<dbReference type="InterPro" id="IPR035069">
    <property type="entry name" value="TTHA1013/TTHA0281-like"/>
</dbReference>
<dbReference type="InterPro" id="IPR049389">
    <property type="entry name" value="TTHA0281-like"/>
</dbReference>
<keyword evidence="2" id="KW-1185">Reference proteome</keyword>
<reference evidence="2" key="1">
    <citation type="submission" date="2016-10" db="EMBL/GenBank/DDBJ databases">
        <authorList>
            <person name="Varghese N."/>
            <person name="Submissions S."/>
        </authorList>
    </citation>
    <scope>NUCLEOTIDE SEQUENCE [LARGE SCALE GENOMIC DNA]</scope>
    <source>
        <strain evidence="2">DSM 13490</strain>
    </source>
</reference>
<dbReference type="Pfam" id="PF21748">
    <property type="entry name" value="UPF0150"/>
    <property type="match status" value="1"/>
</dbReference>
<organism evidence="1 2">
    <name type="scientific">Acetomicrobium thermoterrenum DSM 13490</name>
    <dbReference type="NCBI Taxonomy" id="1120987"/>
    <lineage>
        <taxon>Bacteria</taxon>
        <taxon>Thermotogati</taxon>
        <taxon>Synergistota</taxon>
        <taxon>Synergistia</taxon>
        <taxon>Synergistales</taxon>
        <taxon>Acetomicrobiaceae</taxon>
        <taxon>Acetomicrobium</taxon>
    </lineage>
</organism>
<proteinExistence type="predicted"/>
<evidence type="ECO:0000313" key="1">
    <source>
        <dbReference type="EMBL" id="SDX89459.1"/>
    </source>
</evidence>
<protein>
    <submittedName>
        <fullName evidence="1">Predicted nuclease of the RNAse H fold, HicB family</fullName>
    </submittedName>
</protein>
<dbReference type="EMBL" id="FNPD01000005">
    <property type="protein sequence ID" value="SDX89459.1"/>
    <property type="molecule type" value="Genomic_DNA"/>
</dbReference>
<dbReference type="RefSeq" id="WP_200778716.1">
    <property type="nucleotide sequence ID" value="NZ_FNPD01000005.1"/>
</dbReference>
<dbReference type="AlphaFoldDB" id="A0A1H3FH57"/>
<gene>
    <name evidence="1" type="ORF">SAMN03080603_01043</name>
</gene>
<dbReference type="Proteomes" id="UP000199266">
    <property type="component" value="Unassembled WGS sequence"/>
</dbReference>
<accession>A0A1H3FH57</accession>